<dbReference type="CDD" id="cd18137">
    <property type="entry name" value="HLD_clamp_pol_III_gamma_tau"/>
    <property type="match status" value="1"/>
</dbReference>
<keyword evidence="5" id="KW-0479">Metal-binding</keyword>
<dbReference type="GO" id="GO:0009360">
    <property type="term" value="C:DNA polymerase III complex"/>
    <property type="evidence" value="ECO:0007669"/>
    <property type="project" value="InterPro"/>
</dbReference>
<evidence type="ECO:0000256" key="9">
    <source>
        <dbReference type="ARBA" id="ARBA00022932"/>
    </source>
</evidence>
<evidence type="ECO:0000313" key="14">
    <source>
        <dbReference type="EMBL" id="MBA4613014.1"/>
    </source>
</evidence>
<evidence type="ECO:0000256" key="5">
    <source>
        <dbReference type="ARBA" id="ARBA00022723"/>
    </source>
</evidence>
<keyword evidence="9 11" id="KW-0239">DNA-directed DNA polymerase</keyword>
<dbReference type="InterPro" id="IPR045085">
    <property type="entry name" value="HLD_clamp_pol_III_gamma_tau"/>
</dbReference>
<comment type="catalytic activity">
    <reaction evidence="10 11">
        <text>DNA(n) + a 2'-deoxyribonucleoside 5'-triphosphate = DNA(n+1) + diphosphate</text>
        <dbReference type="Rhea" id="RHEA:22508"/>
        <dbReference type="Rhea" id="RHEA-COMP:17339"/>
        <dbReference type="Rhea" id="RHEA-COMP:17340"/>
        <dbReference type="ChEBI" id="CHEBI:33019"/>
        <dbReference type="ChEBI" id="CHEBI:61560"/>
        <dbReference type="ChEBI" id="CHEBI:173112"/>
        <dbReference type="EC" id="2.7.7.7"/>
    </reaction>
</comment>
<keyword evidence="8 11" id="KW-0067">ATP-binding</keyword>
<keyword evidence="4 11" id="KW-0235">DNA replication</keyword>
<evidence type="ECO:0000256" key="10">
    <source>
        <dbReference type="ARBA" id="ARBA00049244"/>
    </source>
</evidence>
<protein>
    <recommendedName>
        <fullName evidence="11">DNA polymerase III subunit gamma/tau</fullName>
        <ecNumber evidence="11">2.7.7.7</ecNumber>
    </recommendedName>
</protein>
<comment type="similarity">
    <text evidence="1 11">Belongs to the DnaX/STICHEL family.</text>
</comment>
<dbReference type="Pfam" id="PF22608">
    <property type="entry name" value="DNAX_ATPase_lid"/>
    <property type="match status" value="1"/>
</dbReference>
<dbReference type="GO" id="GO:0003887">
    <property type="term" value="F:DNA-directed DNA polymerase activity"/>
    <property type="evidence" value="ECO:0007669"/>
    <property type="project" value="UniProtKB-KW"/>
</dbReference>
<feature type="region of interest" description="Disordered" evidence="12">
    <location>
        <begin position="626"/>
        <end position="647"/>
    </location>
</feature>
<dbReference type="GO" id="GO:0046872">
    <property type="term" value="F:metal ion binding"/>
    <property type="evidence" value="ECO:0007669"/>
    <property type="project" value="UniProtKB-KW"/>
</dbReference>
<dbReference type="SUPFAM" id="SSF52540">
    <property type="entry name" value="P-loop containing nucleoside triphosphate hydrolases"/>
    <property type="match status" value="1"/>
</dbReference>
<feature type="compositionally biased region" description="Basic and acidic residues" evidence="12">
    <location>
        <begin position="1"/>
        <end position="20"/>
    </location>
</feature>
<dbReference type="Proteomes" id="UP000559404">
    <property type="component" value="Unassembled WGS sequence"/>
</dbReference>
<feature type="compositionally biased region" description="Low complexity" evidence="12">
    <location>
        <begin position="434"/>
        <end position="491"/>
    </location>
</feature>
<comment type="caution">
    <text evidence="14">The sequence shown here is derived from an EMBL/GenBank/DDBJ whole genome shotgun (WGS) entry which is preliminary data.</text>
</comment>
<dbReference type="InterPro" id="IPR022107">
    <property type="entry name" value="DNA_pol_III_gamma/tau_C"/>
</dbReference>
<dbReference type="Gene3D" id="3.40.50.300">
    <property type="entry name" value="P-loop containing nucleotide triphosphate hydrolases"/>
    <property type="match status" value="1"/>
</dbReference>
<dbReference type="GO" id="GO:0006261">
    <property type="term" value="P:DNA-templated DNA replication"/>
    <property type="evidence" value="ECO:0007669"/>
    <property type="project" value="TreeGrafter"/>
</dbReference>
<keyword evidence="7" id="KW-0862">Zinc</keyword>
<organism evidence="14 15">
    <name type="scientific">Stappia taiwanensis</name>
    <dbReference type="NCBI Taxonomy" id="992267"/>
    <lineage>
        <taxon>Bacteria</taxon>
        <taxon>Pseudomonadati</taxon>
        <taxon>Pseudomonadota</taxon>
        <taxon>Alphaproteobacteria</taxon>
        <taxon>Hyphomicrobiales</taxon>
        <taxon>Stappiaceae</taxon>
        <taxon>Stappia</taxon>
    </lineage>
</organism>
<comment type="subunit">
    <text evidence="11">DNA polymerase III contains a core (composed of alpha, epsilon and theta chains) that associates with a tau subunit. This core dimerizes to form the POLIII' complex. PolIII' associates with the gamma complex (composed of gamma, delta, delta', psi and chi chains) and with the beta chain to form the complete DNA polymerase III complex.</text>
</comment>
<dbReference type="PANTHER" id="PTHR11669:SF0">
    <property type="entry name" value="PROTEIN STICHEL-LIKE 2"/>
    <property type="match status" value="1"/>
</dbReference>
<dbReference type="Pfam" id="PF12169">
    <property type="entry name" value="DNA_pol3_gamma3"/>
    <property type="match status" value="1"/>
</dbReference>
<dbReference type="InterPro" id="IPR022754">
    <property type="entry name" value="DNA_pol_III_gamma-3"/>
</dbReference>
<dbReference type="NCBIfam" id="NF006585">
    <property type="entry name" value="PRK09111.1"/>
    <property type="match status" value="1"/>
</dbReference>
<dbReference type="Pfam" id="PF13177">
    <property type="entry name" value="DNA_pol3_delta2"/>
    <property type="match status" value="1"/>
</dbReference>
<keyword evidence="2 11" id="KW-0808">Transferase</keyword>
<dbReference type="FunFam" id="3.40.50.300:FF:000014">
    <property type="entry name" value="DNA polymerase III subunit gamma/tau"/>
    <property type="match status" value="1"/>
</dbReference>
<evidence type="ECO:0000256" key="12">
    <source>
        <dbReference type="SAM" id="MobiDB-lite"/>
    </source>
</evidence>
<dbReference type="FunFam" id="1.10.8.60:FF:000013">
    <property type="entry name" value="DNA polymerase III subunit gamma/tau"/>
    <property type="match status" value="1"/>
</dbReference>
<feature type="domain" description="AAA+ ATPase" evidence="13">
    <location>
        <begin position="65"/>
        <end position="212"/>
    </location>
</feature>
<dbReference type="InterPro" id="IPR050238">
    <property type="entry name" value="DNA_Rep/Repair_Clamp_Loader"/>
</dbReference>
<dbReference type="GO" id="GO:0003677">
    <property type="term" value="F:DNA binding"/>
    <property type="evidence" value="ECO:0007669"/>
    <property type="project" value="InterPro"/>
</dbReference>
<accession>A0A838Y1B5</accession>
<dbReference type="AlphaFoldDB" id="A0A838Y1B5"/>
<dbReference type="InterPro" id="IPR027417">
    <property type="entry name" value="P-loop_NTPase"/>
</dbReference>
<gene>
    <name evidence="11" type="primary">dnaX</name>
    <name evidence="14" type="ORF">H1W37_15235</name>
</gene>
<dbReference type="EMBL" id="JACEON010000015">
    <property type="protein sequence ID" value="MBA4613014.1"/>
    <property type="molecule type" value="Genomic_DNA"/>
</dbReference>
<evidence type="ECO:0000256" key="8">
    <source>
        <dbReference type="ARBA" id="ARBA00022840"/>
    </source>
</evidence>
<evidence type="ECO:0000259" key="13">
    <source>
        <dbReference type="SMART" id="SM00382"/>
    </source>
</evidence>
<evidence type="ECO:0000256" key="7">
    <source>
        <dbReference type="ARBA" id="ARBA00022833"/>
    </source>
</evidence>
<feature type="region of interest" description="Disordered" evidence="12">
    <location>
        <begin position="414"/>
        <end position="506"/>
    </location>
</feature>
<feature type="region of interest" description="Disordered" evidence="12">
    <location>
        <begin position="1"/>
        <end position="26"/>
    </location>
</feature>
<evidence type="ECO:0000256" key="3">
    <source>
        <dbReference type="ARBA" id="ARBA00022695"/>
    </source>
</evidence>
<keyword evidence="15" id="KW-1185">Reference proteome</keyword>
<keyword evidence="6 11" id="KW-0547">Nucleotide-binding</keyword>
<evidence type="ECO:0000256" key="11">
    <source>
        <dbReference type="RuleBase" id="RU364063"/>
    </source>
</evidence>
<keyword evidence="3 11" id="KW-0548">Nucleotidyltransferase</keyword>
<dbReference type="InterPro" id="IPR008921">
    <property type="entry name" value="DNA_pol3_clamp-load_cplx_C"/>
</dbReference>
<proteinExistence type="inferred from homology"/>
<name>A0A838Y1B5_9HYPH</name>
<dbReference type="Gene3D" id="1.10.8.60">
    <property type="match status" value="1"/>
</dbReference>
<dbReference type="InterPro" id="IPR003593">
    <property type="entry name" value="AAA+_ATPase"/>
</dbReference>
<dbReference type="RefSeq" id="WP_181761214.1">
    <property type="nucleotide sequence ID" value="NZ_BMCR01000007.1"/>
</dbReference>
<dbReference type="NCBIfam" id="TIGR02397">
    <property type="entry name" value="dnaX_nterm"/>
    <property type="match status" value="1"/>
</dbReference>
<dbReference type="EC" id="2.7.7.7" evidence="11"/>
<feature type="compositionally biased region" description="Acidic residues" evidence="12">
    <location>
        <begin position="629"/>
        <end position="647"/>
    </location>
</feature>
<evidence type="ECO:0000256" key="2">
    <source>
        <dbReference type="ARBA" id="ARBA00022679"/>
    </source>
</evidence>
<reference evidence="14 15" key="2">
    <citation type="submission" date="2020-08" db="EMBL/GenBank/DDBJ databases">
        <title>Stappia taiwanensis sp. nov., isolated from a coastal thermal spring.</title>
        <authorList>
            <person name="Kampfer P."/>
        </authorList>
    </citation>
    <scope>NUCLEOTIDE SEQUENCE [LARGE SCALE GENOMIC DNA]</scope>
    <source>
        <strain evidence="14 15">DSM 23284</strain>
    </source>
</reference>
<reference evidence="14 15" key="1">
    <citation type="submission" date="2020-07" db="EMBL/GenBank/DDBJ databases">
        <authorList>
            <person name="Li M."/>
        </authorList>
    </citation>
    <scope>NUCLEOTIDE SEQUENCE [LARGE SCALE GENOMIC DNA]</scope>
    <source>
        <strain evidence="14 15">DSM 23284</strain>
    </source>
</reference>
<dbReference type="GO" id="GO:0005524">
    <property type="term" value="F:ATP binding"/>
    <property type="evidence" value="ECO:0007669"/>
    <property type="project" value="UniProtKB-KW"/>
</dbReference>
<sequence>MDGPSHTDTDLGPDDGHDPAHPASSLEAGGYRVLARKYRPRSFDDLVGQEAMVRTLQNAFETGRIAQAWMLTGVRGVGKTTTARILARGLNHEIPGESSRPTVQLDKMGIHCEAIMDGRHVDVIEMDAASHTGIDDIREITEAARYRPASARYKVYIIDEVHMLSKAAFNGLLKTLEEPPEHVKFIFATTEIRKVPVTVLSRCQRFDLRRIDADKLVGLLRRISAAESVEISDEALALIARAGEGSARDSLSLLDQAIAHGQGPVAAEDVRDMLGLADRARVIDLFQHLMKGDAGAAMAEFRAQYDSGADPVVVLSDLAEFTHLVTRLKIVPSAGDEASVTEAERRRGRELADTLSLRILSRTWQILLKGVAEVQAAPKPHLAADMVLVRIAYAADLPDPEEALKLLKSGQPLPVAAPTPGAPQTGPSGGAPAGGPNASSAPQMAAPAVSQPQQAAAPSSAPVGGEPRLQALAGGRAAGGPAAAAQPVPQAENAPTPGHAEPQTDAVPLRSLADCAALAAEKRDIRLKVEIERQMRLVRFEPGRIEIQPVPEADPDLAGRFGRKLGEWTGRRWIVSVSRTQGRPTLHEEREANQRQLLSDAKSEPAVAALLEAFPGAKVVDVRMQAPDEALDMPPVEDDIDSENPAP</sequence>
<dbReference type="Gene3D" id="1.20.272.10">
    <property type="match status" value="1"/>
</dbReference>
<dbReference type="SMART" id="SM00382">
    <property type="entry name" value="AAA"/>
    <property type="match status" value="1"/>
</dbReference>
<comment type="function">
    <text evidence="11">DNA polymerase III is a complex, multichain enzyme responsible for most of the replicative synthesis in bacteria. This DNA polymerase also exhibits 3' to 5' exonuclease activity.</text>
</comment>
<evidence type="ECO:0000256" key="4">
    <source>
        <dbReference type="ARBA" id="ARBA00022705"/>
    </source>
</evidence>
<dbReference type="SUPFAM" id="SSF48019">
    <property type="entry name" value="post-AAA+ oligomerization domain-like"/>
    <property type="match status" value="1"/>
</dbReference>
<dbReference type="PANTHER" id="PTHR11669">
    <property type="entry name" value="REPLICATION FACTOR C / DNA POLYMERASE III GAMMA-TAU SUBUNIT"/>
    <property type="match status" value="1"/>
</dbReference>
<dbReference type="Pfam" id="PF12362">
    <property type="entry name" value="DUF3646"/>
    <property type="match status" value="1"/>
</dbReference>
<evidence type="ECO:0000256" key="6">
    <source>
        <dbReference type="ARBA" id="ARBA00022741"/>
    </source>
</evidence>
<evidence type="ECO:0000256" key="1">
    <source>
        <dbReference type="ARBA" id="ARBA00006360"/>
    </source>
</evidence>
<evidence type="ECO:0000313" key="15">
    <source>
        <dbReference type="Proteomes" id="UP000559404"/>
    </source>
</evidence>
<dbReference type="CDD" id="cd00009">
    <property type="entry name" value="AAA"/>
    <property type="match status" value="1"/>
</dbReference>
<dbReference type="FunFam" id="1.20.272.10:FF:000003">
    <property type="entry name" value="DNA polymerase III subunit gamma/tau"/>
    <property type="match status" value="1"/>
</dbReference>
<dbReference type="InterPro" id="IPR012763">
    <property type="entry name" value="DNA_pol_III_sug/sutau_N"/>
</dbReference>